<protein>
    <submittedName>
        <fullName evidence="5">V-type proton ATPase subunit E</fullName>
    </submittedName>
</protein>
<organism evidence="5 6">
    <name type="scientific">Candida glabrata</name>
    <name type="common">Yeast</name>
    <name type="synonym">Torulopsis glabrata</name>
    <dbReference type="NCBI Taxonomy" id="5478"/>
    <lineage>
        <taxon>Eukaryota</taxon>
        <taxon>Fungi</taxon>
        <taxon>Dikarya</taxon>
        <taxon>Ascomycota</taxon>
        <taxon>Saccharomycotina</taxon>
        <taxon>Saccharomycetes</taxon>
        <taxon>Saccharomycetales</taxon>
        <taxon>Saccharomycetaceae</taxon>
        <taxon>Nakaseomyces</taxon>
    </lineage>
</organism>
<evidence type="ECO:0000256" key="1">
    <source>
        <dbReference type="ARBA" id="ARBA00005901"/>
    </source>
</evidence>
<dbReference type="GO" id="GO:0000329">
    <property type="term" value="C:fungal-type vacuole membrane"/>
    <property type="evidence" value="ECO:0007669"/>
    <property type="project" value="EnsemblFungi"/>
</dbReference>
<dbReference type="Proteomes" id="UP000054886">
    <property type="component" value="Unassembled WGS sequence"/>
</dbReference>
<dbReference type="VEuPathDB" id="FungiDB:CAGL0E05346g"/>
<dbReference type="PANTHER" id="PTHR45715">
    <property type="entry name" value="ATPASE H+-TRANSPORTING V1 SUBUNIT E1A-RELATED"/>
    <property type="match status" value="1"/>
</dbReference>
<evidence type="ECO:0000256" key="3">
    <source>
        <dbReference type="ARBA" id="ARBA00023065"/>
    </source>
</evidence>
<dbReference type="GO" id="GO:0045121">
    <property type="term" value="C:membrane raft"/>
    <property type="evidence" value="ECO:0007669"/>
    <property type="project" value="EnsemblFungi"/>
</dbReference>
<dbReference type="Pfam" id="PF01991">
    <property type="entry name" value="vATP-synt_E"/>
    <property type="match status" value="1"/>
</dbReference>
<dbReference type="GO" id="GO:0000221">
    <property type="term" value="C:vacuolar proton-transporting V-type ATPase, V1 domain"/>
    <property type="evidence" value="ECO:0007669"/>
    <property type="project" value="EnsemblFungi"/>
</dbReference>
<evidence type="ECO:0000256" key="2">
    <source>
        <dbReference type="ARBA" id="ARBA00022448"/>
    </source>
</evidence>
<dbReference type="HAMAP" id="MF_00311">
    <property type="entry name" value="ATP_synth_E_arch"/>
    <property type="match status" value="1"/>
</dbReference>
<dbReference type="EMBL" id="LLZZ01000142">
    <property type="protein sequence ID" value="KTA99941.1"/>
    <property type="molecule type" value="Genomic_DNA"/>
</dbReference>
<dbReference type="OMA" id="QHMMAFI"/>
<dbReference type="SUPFAM" id="SSF160527">
    <property type="entry name" value="V-type ATPase subunit E-like"/>
    <property type="match status" value="1"/>
</dbReference>
<dbReference type="Gene3D" id="3.30.2320.30">
    <property type="entry name" value="ATP synthase, E subunit, C-terminal"/>
    <property type="match status" value="1"/>
</dbReference>
<sequence>MSMITALTPNQVNDELNKMQAFIRKEAEEKAKEIQLKADQEYEIKKTGIVRAETSAIDSNFSARRKKITLQQQITKSTISNKMRLKALNCREESLNDIFDEAKSRLSELVSTGKYRDILVALVVEGMIKLLEPAVVVRLTEKDYKKFGKDSKLIDDIVKSYKDTVKGRDIEVSIAEDNFLQENAIGGCIVSDSEGRIEVNNSLTERLHILSQEALPAIRLEIFGPSKTRKFFD</sequence>
<keyword evidence="2" id="KW-0813">Transport</keyword>
<evidence type="ECO:0000313" key="6">
    <source>
        <dbReference type="Proteomes" id="UP000054886"/>
    </source>
</evidence>
<gene>
    <name evidence="5" type="ORF">AO440_001052</name>
    <name evidence="4" type="ORF">AO440_004724</name>
</gene>
<dbReference type="VEuPathDB" id="FungiDB:GVI51_E05071"/>
<evidence type="ECO:0000313" key="4">
    <source>
        <dbReference type="EMBL" id="KTA99941.1"/>
    </source>
</evidence>
<dbReference type="AlphaFoldDB" id="A0A0W0DT79"/>
<dbReference type="InterPro" id="IPR038495">
    <property type="entry name" value="ATPase_E_C"/>
</dbReference>
<proteinExistence type="inferred from homology"/>
<accession>A0A0W0DT79</accession>
<dbReference type="Gene3D" id="6.10.250.1620">
    <property type="match status" value="1"/>
</dbReference>
<dbReference type="InterPro" id="IPR002842">
    <property type="entry name" value="ATPase_V1_Esu"/>
</dbReference>
<dbReference type="VEuPathDB" id="FungiDB:GWK60_E05005"/>
<dbReference type="VEuPathDB" id="FungiDB:GW608_E05027"/>
<dbReference type="OrthoDB" id="10263003at2759"/>
<dbReference type="GO" id="GO:0046961">
    <property type="term" value="F:proton-transporting ATPase activity, rotational mechanism"/>
    <property type="evidence" value="ECO:0007669"/>
    <property type="project" value="InterPro"/>
</dbReference>
<dbReference type="VEuPathDB" id="FungiDB:B1J91_E05346g"/>
<evidence type="ECO:0000313" key="5">
    <source>
        <dbReference type="EMBL" id="KTB11926.1"/>
    </source>
</evidence>
<comment type="caution">
    <text evidence="5">The sequence shown here is derived from an EMBL/GenBank/DDBJ whole genome shotgun (WGS) entry which is preliminary data.</text>
</comment>
<comment type="similarity">
    <text evidence="1">Belongs to the V-ATPase E subunit family.</text>
</comment>
<keyword evidence="3" id="KW-0406">Ion transport</keyword>
<name>A0A0W0DT79_CANGB</name>
<reference evidence="5 6" key="1">
    <citation type="submission" date="2015-10" db="EMBL/GenBank/DDBJ databases">
        <title>Draft genomes sequences of Candida glabrata isolates 1A, 1B, 2A, 2B, 3A and 3B.</title>
        <authorList>
            <person name="Haavelsrud O.E."/>
            <person name="Gaustad P."/>
        </authorList>
    </citation>
    <scope>NUCLEOTIDE SEQUENCE [LARGE SCALE GENOMIC DNA]</scope>
    <source>
        <strain evidence="5">910700640</strain>
    </source>
</reference>
<dbReference type="EMBL" id="LLZZ01000025">
    <property type="protein sequence ID" value="KTB11926.1"/>
    <property type="molecule type" value="Genomic_DNA"/>
</dbReference>